<dbReference type="SUPFAM" id="SSF47473">
    <property type="entry name" value="EF-hand"/>
    <property type="match status" value="1"/>
</dbReference>
<dbReference type="AlphaFoldDB" id="A0A7S4EV16"/>
<name>A0A7S4EV16_CHRCT</name>
<proteinExistence type="predicted"/>
<gene>
    <name evidence="2" type="ORF">PCAR00345_LOCUS7409</name>
</gene>
<dbReference type="InterPro" id="IPR011992">
    <property type="entry name" value="EF-hand-dom_pair"/>
</dbReference>
<reference evidence="2" key="1">
    <citation type="submission" date="2021-01" db="EMBL/GenBank/DDBJ databases">
        <authorList>
            <person name="Corre E."/>
            <person name="Pelletier E."/>
            <person name="Niang G."/>
            <person name="Scheremetjew M."/>
            <person name="Finn R."/>
            <person name="Kale V."/>
            <person name="Holt S."/>
            <person name="Cochrane G."/>
            <person name="Meng A."/>
            <person name="Brown T."/>
            <person name="Cohen L."/>
        </authorList>
    </citation>
    <scope>NUCLEOTIDE SEQUENCE</scope>
    <source>
        <strain evidence="2">CCMP645</strain>
    </source>
</reference>
<dbReference type="InterPro" id="IPR002048">
    <property type="entry name" value="EF_hand_dom"/>
</dbReference>
<dbReference type="GO" id="GO:0005509">
    <property type="term" value="F:calcium ion binding"/>
    <property type="evidence" value="ECO:0007669"/>
    <property type="project" value="InterPro"/>
</dbReference>
<organism evidence="2">
    <name type="scientific">Chrysotila carterae</name>
    <name type="common">Marine alga</name>
    <name type="synonym">Syracosphaera carterae</name>
    <dbReference type="NCBI Taxonomy" id="13221"/>
    <lineage>
        <taxon>Eukaryota</taxon>
        <taxon>Haptista</taxon>
        <taxon>Haptophyta</taxon>
        <taxon>Prymnesiophyceae</taxon>
        <taxon>Isochrysidales</taxon>
        <taxon>Isochrysidaceae</taxon>
        <taxon>Chrysotila</taxon>
    </lineage>
</organism>
<evidence type="ECO:0000313" key="2">
    <source>
        <dbReference type="EMBL" id="CAE0754822.1"/>
    </source>
</evidence>
<feature type="domain" description="EF-hand" evidence="1">
    <location>
        <begin position="95"/>
        <end position="130"/>
    </location>
</feature>
<dbReference type="PROSITE" id="PS50222">
    <property type="entry name" value="EF_HAND_2"/>
    <property type="match status" value="1"/>
</dbReference>
<protein>
    <recommendedName>
        <fullName evidence="1">EF-hand domain-containing protein</fullName>
    </recommendedName>
</protein>
<dbReference type="EMBL" id="HBIZ01012354">
    <property type="protein sequence ID" value="CAE0754822.1"/>
    <property type="molecule type" value="Transcribed_RNA"/>
</dbReference>
<accession>A0A7S4EV16</accession>
<evidence type="ECO:0000259" key="1">
    <source>
        <dbReference type="PROSITE" id="PS50222"/>
    </source>
</evidence>
<sequence length="155" mass="16932">MPLGPYASLTLFTSFPQVTMSESQPAKELTGLEKEMAALLAQTADINSGAKQFKSEATKVRRKSRDLELQISSMTAPDKFGAAAGRRSRRQSRDYSEDALKIAFDVIDTNKTGSIPEEKLLEASAIRLIRSAYTFSLSNSSAWPCALLAIETILP</sequence>